<reference evidence="3" key="1">
    <citation type="submission" date="2017-02" db="UniProtKB">
        <authorList>
            <consortium name="WormBaseParasite"/>
        </authorList>
    </citation>
    <scope>IDENTIFICATION</scope>
</reference>
<proteinExistence type="predicted"/>
<dbReference type="WBParaSite" id="TTAC_0000069701-mRNA-1">
    <property type="protein sequence ID" value="TTAC_0000069701-mRNA-1"/>
    <property type="gene ID" value="TTAC_0000069701"/>
</dbReference>
<evidence type="ECO:0000313" key="2">
    <source>
        <dbReference type="Proteomes" id="UP000274429"/>
    </source>
</evidence>
<sequence>MSSHFRPTGSASRPEYDAVKHWSQMPGNEQIVVCVCVPLPSEHPKEEEDHRLQSIAFVIGTAAAGSIGSFIEKSFAEVIDSIGEIICDIQ</sequence>
<keyword evidence="2" id="KW-1185">Reference proteome</keyword>
<gene>
    <name evidence="1" type="ORF">TTAC_LOCUS698</name>
</gene>
<protein>
    <submittedName>
        <fullName evidence="1 3">Uncharacterized protein</fullName>
    </submittedName>
</protein>
<dbReference type="Proteomes" id="UP000274429">
    <property type="component" value="Unassembled WGS sequence"/>
</dbReference>
<organism evidence="3">
    <name type="scientific">Hydatigena taeniaeformis</name>
    <name type="common">Feline tapeworm</name>
    <name type="synonym">Taenia taeniaeformis</name>
    <dbReference type="NCBI Taxonomy" id="6205"/>
    <lineage>
        <taxon>Eukaryota</taxon>
        <taxon>Metazoa</taxon>
        <taxon>Spiralia</taxon>
        <taxon>Lophotrochozoa</taxon>
        <taxon>Platyhelminthes</taxon>
        <taxon>Cestoda</taxon>
        <taxon>Eucestoda</taxon>
        <taxon>Cyclophyllidea</taxon>
        <taxon>Taeniidae</taxon>
        <taxon>Hydatigera</taxon>
    </lineage>
</organism>
<name>A0A0R3WJ67_HYDTA</name>
<accession>A0A0R3WJ67</accession>
<evidence type="ECO:0000313" key="3">
    <source>
        <dbReference type="WBParaSite" id="TTAC_0000069701-mRNA-1"/>
    </source>
</evidence>
<dbReference type="EMBL" id="UYWX01000080">
    <property type="protein sequence ID" value="VDM16860.1"/>
    <property type="molecule type" value="Genomic_DNA"/>
</dbReference>
<dbReference type="AlphaFoldDB" id="A0A0R3WJ67"/>
<evidence type="ECO:0000313" key="1">
    <source>
        <dbReference type="EMBL" id="VDM16860.1"/>
    </source>
</evidence>
<reference evidence="1 2" key="2">
    <citation type="submission" date="2018-11" db="EMBL/GenBank/DDBJ databases">
        <authorList>
            <consortium name="Pathogen Informatics"/>
        </authorList>
    </citation>
    <scope>NUCLEOTIDE SEQUENCE [LARGE SCALE GENOMIC DNA]</scope>
</reference>